<dbReference type="SUPFAM" id="SSF103506">
    <property type="entry name" value="Mitochondrial carrier"/>
    <property type="match status" value="1"/>
</dbReference>
<dbReference type="EMBL" id="CVQI01015557">
    <property type="protein sequence ID" value="CRK23950.1"/>
    <property type="molecule type" value="Genomic_DNA"/>
</dbReference>
<gene>
    <name evidence="9" type="ORF">BN1723_003089</name>
</gene>
<evidence type="ECO:0000313" key="9">
    <source>
        <dbReference type="EMBL" id="CRK23950.1"/>
    </source>
</evidence>
<dbReference type="InterPro" id="IPR018108">
    <property type="entry name" value="MCP_transmembrane"/>
</dbReference>
<dbReference type="Pfam" id="PF00153">
    <property type="entry name" value="Mito_carr"/>
    <property type="match status" value="1"/>
</dbReference>
<comment type="similarity">
    <text evidence="7">Belongs to the mitochondrial carrier (TC 2.A.29) family.</text>
</comment>
<name>A0A0G4LQH5_VERLO</name>
<protein>
    <submittedName>
        <fullName evidence="9">Uncharacterized protein</fullName>
    </submittedName>
</protein>
<dbReference type="PROSITE" id="PS50920">
    <property type="entry name" value="SOLCAR"/>
    <property type="match status" value="1"/>
</dbReference>
<keyword evidence="5 6" id="KW-0472">Membrane</keyword>
<keyword evidence="4 8" id="KW-1133">Transmembrane helix</keyword>
<dbReference type="InterPro" id="IPR023395">
    <property type="entry name" value="MCP_dom_sf"/>
</dbReference>
<evidence type="ECO:0000256" key="1">
    <source>
        <dbReference type="ARBA" id="ARBA00004141"/>
    </source>
</evidence>
<dbReference type="GO" id="GO:0016020">
    <property type="term" value="C:membrane"/>
    <property type="evidence" value="ECO:0007669"/>
    <property type="project" value="UniProtKB-SubCell"/>
</dbReference>
<proteinExistence type="inferred from homology"/>
<keyword evidence="3" id="KW-0999">Mitochondrion inner membrane</keyword>
<feature type="transmembrane region" description="Helical" evidence="8">
    <location>
        <begin position="24"/>
        <end position="44"/>
    </location>
</feature>
<evidence type="ECO:0000256" key="5">
    <source>
        <dbReference type="ARBA" id="ARBA00023136"/>
    </source>
</evidence>
<evidence type="ECO:0000256" key="4">
    <source>
        <dbReference type="ARBA" id="ARBA00022989"/>
    </source>
</evidence>
<accession>A0A0G4LQH5</accession>
<dbReference type="AlphaFoldDB" id="A0A0G4LQH5"/>
<reference evidence="10" key="1">
    <citation type="submission" date="2015-05" db="EMBL/GenBank/DDBJ databases">
        <authorList>
            <person name="Fogelqvist Johan"/>
        </authorList>
    </citation>
    <scope>NUCLEOTIDE SEQUENCE [LARGE SCALE GENOMIC DNA]</scope>
</reference>
<dbReference type="Proteomes" id="UP000045706">
    <property type="component" value="Unassembled WGS sequence"/>
</dbReference>
<organism evidence="9 10">
    <name type="scientific">Verticillium longisporum</name>
    <name type="common">Verticillium dahliae var. longisporum</name>
    <dbReference type="NCBI Taxonomy" id="100787"/>
    <lineage>
        <taxon>Eukaryota</taxon>
        <taxon>Fungi</taxon>
        <taxon>Dikarya</taxon>
        <taxon>Ascomycota</taxon>
        <taxon>Pezizomycotina</taxon>
        <taxon>Sordariomycetes</taxon>
        <taxon>Hypocreomycetidae</taxon>
        <taxon>Glomerellales</taxon>
        <taxon>Plectosphaerellaceae</taxon>
        <taxon>Verticillium</taxon>
    </lineage>
</organism>
<keyword evidence="3" id="KW-0496">Mitochondrion</keyword>
<feature type="repeat" description="Solcar" evidence="6">
    <location>
        <begin position="1"/>
        <end position="45"/>
    </location>
</feature>
<evidence type="ECO:0000256" key="7">
    <source>
        <dbReference type="RuleBase" id="RU000488"/>
    </source>
</evidence>
<dbReference type="Gene3D" id="1.50.40.10">
    <property type="entry name" value="Mitochondrial carrier domain"/>
    <property type="match status" value="1"/>
</dbReference>
<evidence type="ECO:0000256" key="2">
    <source>
        <dbReference type="ARBA" id="ARBA00022692"/>
    </source>
</evidence>
<keyword evidence="7" id="KW-0813">Transport</keyword>
<evidence type="ECO:0000256" key="8">
    <source>
        <dbReference type="SAM" id="Phobius"/>
    </source>
</evidence>
<comment type="subcellular location">
    <subcellularLocation>
        <location evidence="1">Membrane</location>
        <topology evidence="1">Multi-pass membrane protein</topology>
    </subcellularLocation>
</comment>
<evidence type="ECO:0000313" key="10">
    <source>
        <dbReference type="Proteomes" id="UP000045706"/>
    </source>
</evidence>
<evidence type="ECO:0000256" key="6">
    <source>
        <dbReference type="PROSITE-ProRule" id="PRU00282"/>
    </source>
</evidence>
<sequence>MADCFVKVTKQEGILRFYRGFGTYYVRIAPHAMVTLIVADYLGWVTK</sequence>
<evidence type="ECO:0000256" key="3">
    <source>
        <dbReference type="ARBA" id="ARBA00022792"/>
    </source>
</evidence>
<keyword evidence="2 6" id="KW-0812">Transmembrane</keyword>